<feature type="binding site" evidence="8">
    <location>
        <position position="154"/>
    </location>
    <ligand>
        <name>(R)-pantoate</name>
        <dbReference type="ChEBI" id="CHEBI:15980"/>
    </ligand>
</feature>
<evidence type="ECO:0000256" key="3">
    <source>
        <dbReference type="ARBA" id="ARBA00022598"/>
    </source>
</evidence>
<evidence type="ECO:0000256" key="6">
    <source>
        <dbReference type="ARBA" id="ARBA00022840"/>
    </source>
</evidence>
<dbReference type="PANTHER" id="PTHR21299:SF1">
    <property type="entry name" value="PANTOATE--BETA-ALANINE LIGASE"/>
    <property type="match status" value="1"/>
</dbReference>
<dbReference type="PANTHER" id="PTHR21299">
    <property type="entry name" value="CYTIDYLATE KINASE/PANTOATE-BETA-ALANINE LIGASE"/>
    <property type="match status" value="1"/>
</dbReference>
<dbReference type="Gene3D" id="3.40.50.620">
    <property type="entry name" value="HUPs"/>
    <property type="match status" value="1"/>
</dbReference>
<keyword evidence="5 8" id="KW-0547">Nucleotide-binding</keyword>
<dbReference type="EMBL" id="FQTW01000004">
    <property type="protein sequence ID" value="SHE68808.1"/>
    <property type="molecule type" value="Genomic_DNA"/>
</dbReference>
<feature type="binding site" evidence="8">
    <location>
        <begin position="29"/>
        <end position="36"/>
    </location>
    <ligand>
        <name>ATP</name>
        <dbReference type="ChEBI" id="CHEBI:30616"/>
    </ligand>
</feature>
<dbReference type="InterPro" id="IPR014729">
    <property type="entry name" value="Rossmann-like_a/b/a_fold"/>
</dbReference>
<dbReference type="SUPFAM" id="SSF52374">
    <property type="entry name" value="Nucleotidylyl transferase"/>
    <property type="match status" value="1"/>
</dbReference>
<name>A0A1M4VIK5_9FLAO</name>
<comment type="subcellular location">
    <subcellularLocation>
        <location evidence="8">Cytoplasm</location>
    </subcellularLocation>
</comment>
<evidence type="ECO:0000256" key="4">
    <source>
        <dbReference type="ARBA" id="ARBA00022655"/>
    </source>
</evidence>
<evidence type="ECO:0000313" key="9">
    <source>
        <dbReference type="EMBL" id="SHE68808.1"/>
    </source>
</evidence>
<organism evidence="9 10">
    <name type="scientific">Psychroflexus salarius</name>
    <dbReference type="NCBI Taxonomy" id="1155689"/>
    <lineage>
        <taxon>Bacteria</taxon>
        <taxon>Pseudomonadati</taxon>
        <taxon>Bacteroidota</taxon>
        <taxon>Flavobacteriia</taxon>
        <taxon>Flavobacteriales</taxon>
        <taxon>Flavobacteriaceae</taxon>
        <taxon>Psychroflexus</taxon>
    </lineage>
</organism>
<comment type="function">
    <text evidence="8">Catalyzes the condensation of pantoate with beta-alanine in an ATP-dependent reaction via a pantoyl-adenylate intermediate.</text>
</comment>
<comment type="subunit">
    <text evidence="8">Homodimer.</text>
</comment>
<keyword evidence="4 8" id="KW-0566">Pantothenate biosynthesis</keyword>
<evidence type="ECO:0000256" key="1">
    <source>
        <dbReference type="ARBA" id="ARBA00004990"/>
    </source>
</evidence>
<comment type="similarity">
    <text evidence="2 8">Belongs to the pantothenate synthetase family.</text>
</comment>
<reference evidence="9 10" key="1">
    <citation type="submission" date="2016-11" db="EMBL/GenBank/DDBJ databases">
        <authorList>
            <person name="Jaros S."/>
            <person name="Januszkiewicz K."/>
            <person name="Wedrychowicz H."/>
        </authorList>
    </citation>
    <scope>NUCLEOTIDE SEQUENCE [LARGE SCALE GENOMIC DNA]</scope>
    <source>
        <strain evidence="9 10">DSM 25661</strain>
    </source>
</reference>
<dbReference type="Gene3D" id="3.30.1300.10">
    <property type="entry name" value="Pantoate-beta-alanine ligase, C-terminal domain"/>
    <property type="match status" value="1"/>
</dbReference>
<dbReference type="HAMAP" id="MF_00158">
    <property type="entry name" value="PanC"/>
    <property type="match status" value="1"/>
</dbReference>
<keyword evidence="6 8" id="KW-0067">ATP-binding</keyword>
<dbReference type="Pfam" id="PF02569">
    <property type="entry name" value="Pantoate_ligase"/>
    <property type="match status" value="1"/>
</dbReference>
<feature type="binding site" evidence="8">
    <location>
        <position position="60"/>
    </location>
    <ligand>
        <name>beta-alanine</name>
        <dbReference type="ChEBI" id="CHEBI:57966"/>
    </ligand>
</feature>
<keyword evidence="3 8" id="KW-0436">Ligase</keyword>
<dbReference type="InterPro" id="IPR042176">
    <property type="entry name" value="Pantoate_ligase_C"/>
</dbReference>
<gene>
    <name evidence="8" type="primary">panC</name>
    <name evidence="9" type="ORF">SAMN05444278_10480</name>
</gene>
<dbReference type="NCBIfam" id="TIGR00018">
    <property type="entry name" value="panC"/>
    <property type="match status" value="1"/>
</dbReference>
<protein>
    <recommendedName>
        <fullName evidence="8">Pantothenate synthetase</fullName>
        <shortName evidence="8">PS</shortName>
        <ecNumber evidence="8">6.3.2.1</ecNumber>
    </recommendedName>
    <alternativeName>
        <fullName evidence="8">Pantoate--beta-alanine ligase</fullName>
    </alternativeName>
    <alternativeName>
        <fullName evidence="8">Pantoate-activating enzyme</fullName>
    </alternativeName>
</protein>
<feature type="active site" description="Proton donor" evidence="8">
    <location>
        <position position="36"/>
    </location>
</feature>
<evidence type="ECO:0000256" key="7">
    <source>
        <dbReference type="ARBA" id="ARBA00048258"/>
    </source>
</evidence>
<comment type="catalytic activity">
    <reaction evidence="7 8">
        <text>(R)-pantoate + beta-alanine + ATP = (R)-pantothenate + AMP + diphosphate + H(+)</text>
        <dbReference type="Rhea" id="RHEA:10912"/>
        <dbReference type="ChEBI" id="CHEBI:15378"/>
        <dbReference type="ChEBI" id="CHEBI:15980"/>
        <dbReference type="ChEBI" id="CHEBI:29032"/>
        <dbReference type="ChEBI" id="CHEBI:30616"/>
        <dbReference type="ChEBI" id="CHEBI:33019"/>
        <dbReference type="ChEBI" id="CHEBI:57966"/>
        <dbReference type="ChEBI" id="CHEBI:456215"/>
        <dbReference type="EC" id="6.3.2.1"/>
    </reaction>
</comment>
<dbReference type="AlphaFoldDB" id="A0A1M4VIK5"/>
<dbReference type="OrthoDB" id="9773087at2"/>
<feature type="binding site" evidence="8">
    <location>
        <position position="60"/>
    </location>
    <ligand>
        <name>(R)-pantoate</name>
        <dbReference type="ChEBI" id="CHEBI:15980"/>
    </ligand>
</feature>
<dbReference type="RefSeq" id="WP_073192790.1">
    <property type="nucleotide sequence ID" value="NZ_FQTW01000004.1"/>
</dbReference>
<feature type="binding site" evidence="8">
    <location>
        <position position="177"/>
    </location>
    <ligand>
        <name>ATP</name>
        <dbReference type="ChEBI" id="CHEBI:30616"/>
    </ligand>
</feature>
<evidence type="ECO:0000256" key="2">
    <source>
        <dbReference type="ARBA" id="ARBA00009256"/>
    </source>
</evidence>
<evidence type="ECO:0000256" key="8">
    <source>
        <dbReference type="HAMAP-Rule" id="MF_00158"/>
    </source>
</evidence>
<dbReference type="GO" id="GO:0015940">
    <property type="term" value="P:pantothenate biosynthetic process"/>
    <property type="evidence" value="ECO:0007669"/>
    <property type="project" value="UniProtKB-UniRule"/>
</dbReference>
<feature type="binding site" evidence="8">
    <location>
        <begin position="185"/>
        <end position="188"/>
    </location>
    <ligand>
        <name>ATP</name>
        <dbReference type="ChEBI" id="CHEBI:30616"/>
    </ligand>
</feature>
<keyword evidence="8" id="KW-0963">Cytoplasm</keyword>
<evidence type="ECO:0000256" key="5">
    <source>
        <dbReference type="ARBA" id="ARBA00022741"/>
    </source>
</evidence>
<dbReference type="UniPathway" id="UPA00028">
    <property type="reaction ID" value="UER00005"/>
</dbReference>
<dbReference type="STRING" id="1155689.SAMN05444278_10480"/>
<dbReference type="GO" id="GO:0005524">
    <property type="term" value="F:ATP binding"/>
    <property type="evidence" value="ECO:0007669"/>
    <property type="project" value="UniProtKB-KW"/>
</dbReference>
<comment type="miscellaneous">
    <text evidence="8">The reaction proceeds by a bi uni uni bi ping pong mechanism.</text>
</comment>
<evidence type="ECO:0000313" key="10">
    <source>
        <dbReference type="Proteomes" id="UP000184462"/>
    </source>
</evidence>
<dbReference type="GO" id="GO:0004592">
    <property type="term" value="F:pantoate-beta-alanine ligase activity"/>
    <property type="evidence" value="ECO:0007669"/>
    <property type="project" value="UniProtKB-UniRule"/>
</dbReference>
<dbReference type="EC" id="6.3.2.1" evidence="8"/>
<proteinExistence type="inferred from homology"/>
<comment type="pathway">
    <text evidence="1 8">Cofactor biosynthesis; (R)-pantothenate biosynthesis; (R)-pantothenate from (R)-pantoate and beta-alanine: step 1/1.</text>
</comment>
<sequence length="281" mass="31956">MNISTNTALQEQIQDLKAHEKIIGLVPTMGALHEGHLSLVNFAYQYCDVVVVSIFVNPTQFNNSGDLEKYPRNFEKDYQLLISNNPKTIVYTPSINHVYGEDVKAEEFDFGSIVSYMEGQYRQGHFNGVGTVLKRLFAIVKPHKAFFGEKDFQQLQLVKKLVEITQQPVEVIGSPTLRMPNGLAESSRNYRLTPAEVEEASLIYKALSQAKTMFNDFSINEIKSSIQDLFEDHQLLELEYFEVAPTSTLIPAQTKKTHLNYRAFIAAYIRDVRLIDNLALN</sequence>
<dbReference type="InterPro" id="IPR003721">
    <property type="entry name" value="Pantoate_ligase"/>
</dbReference>
<dbReference type="Proteomes" id="UP000184462">
    <property type="component" value="Unassembled WGS sequence"/>
</dbReference>
<keyword evidence="10" id="KW-1185">Reference proteome</keyword>
<feature type="binding site" evidence="8">
    <location>
        <begin position="148"/>
        <end position="151"/>
    </location>
    <ligand>
        <name>ATP</name>
        <dbReference type="ChEBI" id="CHEBI:30616"/>
    </ligand>
</feature>
<accession>A0A1M4VIK5</accession>
<dbReference type="GO" id="GO:0005829">
    <property type="term" value="C:cytosol"/>
    <property type="evidence" value="ECO:0007669"/>
    <property type="project" value="TreeGrafter"/>
</dbReference>